<protein>
    <submittedName>
        <fullName evidence="1">15556_t:CDS:1</fullName>
    </submittedName>
</protein>
<keyword evidence="2" id="KW-1185">Reference proteome</keyword>
<gene>
    <name evidence="1" type="ORF">SPELUC_LOCUS5863</name>
</gene>
<organism evidence="1 2">
    <name type="scientific">Cetraspora pellucida</name>
    <dbReference type="NCBI Taxonomy" id="1433469"/>
    <lineage>
        <taxon>Eukaryota</taxon>
        <taxon>Fungi</taxon>
        <taxon>Fungi incertae sedis</taxon>
        <taxon>Mucoromycota</taxon>
        <taxon>Glomeromycotina</taxon>
        <taxon>Glomeromycetes</taxon>
        <taxon>Diversisporales</taxon>
        <taxon>Gigasporaceae</taxon>
        <taxon>Cetraspora</taxon>
    </lineage>
</organism>
<accession>A0ACA9M3D1</accession>
<evidence type="ECO:0000313" key="1">
    <source>
        <dbReference type="EMBL" id="CAG8567611.1"/>
    </source>
</evidence>
<reference evidence="1" key="1">
    <citation type="submission" date="2021-06" db="EMBL/GenBank/DDBJ databases">
        <authorList>
            <person name="Kallberg Y."/>
            <person name="Tangrot J."/>
            <person name="Rosling A."/>
        </authorList>
    </citation>
    <scope>NUCLEOTIDE SEQUENCE</scope>
    <source>
        <strain evidence="1">28 12/20/2015</strain>
    </source>
</reference>
<proteinExistence type="predicted"/>
<dbReference type="Proteomes" id="UP000789366">
    <property type="component" value="Unassembled WGS sequence"/>
</dbReference>
<feature type="non-terminal residue" evidence="1">
    <location>
        <position position="1"/>
    </location>
</feature>
<dbReference type="EMBL" id="CAJVPW010006335">
    <property type="protein sequence ID" value="CAG8567611.1"/>
    <property type="molecule type" value="Genomic_DNA"/>
</dbReference>
<sequence length="47" mass="5133">QMGRASNPGPCCVCSANQITIRYQKVTSLAIKEVEDNGFKLTEFNGL</sequence>
<comment type="caution">
    <text evidence="1">The sequence shown here is derived from an EMBL/GenBank/DDBJ whole genome shotgun (WGS) entry which is preliminary data.</text>
</comment>
<name>A0ACA9M3D1_9GLOM</name>
<evidence type="ECO:0000313" key="2">
    <source>
        <dbReference type="Proteomes" id="UP000789366"/>
    </source>
</evidence>